<accession>A0A5J4V9P3</accession>
<dbReference type="Proteomes" id="UP000324800">
    <property type="component" value="Unassembled WGS sequence"/>
</dbReference>
<proteinExistence type="predicted"/>
<dbReference type="InterPro" id="IPR050409">
    <property type="entry name" value="E3_ubiq-protein_ligase"/>
</dbReference>
<sequence>GKVLLLQQITTSCCLDYSLWRQLLGQSPCIEDLGEEEQITAKLMRDMLSNPEYCNQLSLTFEISIKDEEGKDYFQENLLQDQQDKEDINDQRKSNEKEKDFNLEEKQNKKEITINSLAKENIPIVNIPLIPNGHQVSVTPQNQDEYIKLYSKRKIFGSEMAQKQRAALFQGFRDAIPFEYLFSDHTLILQKEVRENEDDTNGNPIRPKYQEIVTPTQLTPQELDDIICGKQDIDVKEWEKNTHYDGIDAMQSFQQRKWLWNIINKFTDKQKRDFLQFGTGLRNVPVGGFTKLLSSSTHIFTIRWVQCNKQNRDHEEEIETKRIKKESISEYRSRIDQYIEFLRTKSDKIKNSIHSLEQKQNKNQEQSNIEQKSKLLQLTLKDIEECENQKENHIKQINANFIRDFDSLLEQRIRINKGLSKDGISKSLEIKLRVVEAEEKALVNQNLSHIAEIISDRKDNYNEESVLFERIQRIYSRKARERMIKTFEITNIIRETVREAEKKSHLSLIGSEEYDEDLKQAHIIELSDLEKQLDVEKRLNNELANKIKEERKKMNSLLVGIKSEVYEAQRQIEESYNYPLPIGHTCFNQIEMPLYLSEKIMELRILYALSHTDKGFGFN</sequence>
<feature type="coiled-coil region" evidence="7">
    <location>
        <begin position="526"/>
        <end position="553"/>
    </location>
</feature>
<keyword evidence="5 6" id="KW-0833">Ubl conjugation pathway</keyword>
<evidence type="ECO:0000256" key="4">
    <source>
        <dbReference type="ARBA" id="ARBA00022679"/>
    </source>
</evidence>
<dbReference type="EC" id="2.3.2.26" evidence="3"/>
<evidence type="ECO:0000313" key="11">
    <source>
        <dbReference type="Proteomes" id="UP000324800"/>
    </source>
</evidence>
<dbReference type="Gene3D" id="3.30.2160.10">
    <property type="entry name" value="Hect, E3 ligase catalytic domain"/>
    <property type="match status" value="1"/>
</dbReference>
<dbReference type="Pfam" id="PF00632">
    <property type="entry name" value="HECT"/>
    <property type="match status" value="3"/>
</dbReference>
<evidence type="ECO:0000256" key="7">
    <source>
        <dbReference type="SAM" id="Coils"/>
    </source>
</evidence>
<dbReference type="InterPro" id="IPR000569">
    <property type="entry name" value="HECT_dom"/>
</dbReference>
<dbReference type="GO" id="GO:0061630">
    <property type="term" value="F:ubiquitin protein ligase activity"/>
    <property type="evidence" value="ECO:0007669"/>
    <property type="project" value="UniProtKB-EC"/>
</dbReference>
<comment type="pathway">
    <text evidence="2">Protein modification; protein ubiquitination.</text>
</comment>
<dbReference type="OrthoDB" id="8068875at2759"/>
<feature type="domain" description="HECT" evidence="9">
    <location>
        <begin position="580"/>
        <end position="619"/>
    </location>
</feature>
<dbReference type="AlphaFoldDB" id="A0A5J4V9P3"/>
<comment type="caution">
    <text evidence="10">The sequence shown here is derived from an EMBL/GenBank/DDBJ whole genome shotgun (WGS) entry which is preliminary data.</text>
</comment>
<evidence type="ECO:0000256" key="5">
    <source>
        <dbReference type="ARBA" id="ARBA00022786"/>
    </source>
</evidence>
<feature type="active site" description="Glycyl thioester intermediate" evidence="6">
    <location>
        <position position="586"/>
    </location>
</feature>
<dbReference type="GO" id="GO:0005737">
    <property type="term" value="C:cytoplasm"/>
    <property type="evidence" value="ECO:0007669"/>
    <property type="project" value="TreeGrafter"/>
</dbReference>
<feature type="domain" description="HECT" evidence="9">
    <location>
        <begin position="129"/>
        <end position="292"/>
    </location>
</feature>
<dbReference type="Gene3D" id="3.30.2410.10">
    <property type="entry name" value="Hect, E3 ligase catalytic domain"/>
    <property type="match status" value="2"/>
</dbReference>
<feature type="region of interest" description="Disordered" evidence="8">
    <location>
        <begin position="81"/>
        <end position="105"/>
    </location>
</feature>
<dbReference type="PROSITE" id="PS50237">
    <property type="entry name" value="HECT"/>
    <property type="match status" value="2"/>
</dbReference>
<evidence type="ECO:0000256" key="2">
    <source>
        <dbReference type="ARBA" id="ARBA00004906"/>
    </source>
</evidence>
<keyword evidence="4" id="KW-0808">Transferase</keyword>
<feature type="non-terminal residue" evidence="10">
    <location>
        <position position="1"/>
    </location>
</feature>
<evidence type="ECO:0000313" key="10">
    <source>
        <dbReference type="EMBL" id="KAA6379288.1"/>
    </source>
</evidence>
<evidence type="ECO:0000256" key="8">
    <source>
        <dbReference type="SAM" id="MobiDB-lite"/>
    </source>
</evidence>
<dbReference type="SUPFAM" id="SSF56204">
    <property type="entry name" value="Hect, E3 ligase catalytic domain"/>
    <property type="match status" value="3"/>
</dbReference>
<evidence type="ECO:0000256" key="3">
    <source>
        <dbReference type="ARBA" id="ARBA00012485"/>
    </source>
</evidence>
<comment type="caution">
    <text evidence="6">Lacks conserved residue(s) required for the propagation of feature annotation.</text>
</comment>
<name>A0A5J4V9P3_9EUKA</name>
<dbReference type="EMBL" id="SNRW01008587">
    <property type="protein sequence ID" value="KAA6379288.1"/>
    <property type="molecule type" value="Genomic_DNA"/>
</dbReference>
<keyword evidence="7" id="KW-0175">Coiled coil</keyword>
<dbReference type="GO" id="GO:0016567">
    <property type="term" value="P:protein ubiquitination"/>
    <property type="evidence" value="ECO:0007669"/>
    <property type="project" value="TreeGrafter"/>
</dbReference>
<comment type="catalytic activity">
    <reaction evidence="1">
        <text>S-ubiquitinyl-[E2 ubiquitin-conjugating enzyme]-L-cysteine + [acceptor protein]-L-lysine = [E2 ubiquitin-conjugating enzyme]-L-cysteine + N(6)-ubiquitinyl-[acceptor protein]-L-lysine.</text>
        <dbReference type="EC" id="2.3.2.26"/>
    </reaction>
</comment>
<gene>
    <name evidence="10" type="ORF">EZS28_025184</name>
</gene>
<evidence type="ECO:0000256" key="1">
    <source>
        <dbReference type="ARBA" id="ARBA00000885"/>
    </source>
</evidence>
<dbReference type="GO" id="GO:0006511">
    <property type="term" value="P:ubiquitin-dependent protein catabolic process"/>
    <property type="evidence" value="ECO:0007669"/>
    <property type="project" value="TreeGrafter"/>
</dbReference>
<organism evidence="10 11">
    <name type="scientific">Streblomastix strix</name>
    <dbReference type="NCBI Taxonomy" id="222440"/>
    <lineage>
        <taxon>Eukaryota</taxon>
        <taxon>Metamonada</taxon>
        <taxon>Preaxostyla</taxon>
        <taxon>Oxymonadida</taxon>
        <taxon>Streblomastigidae</taxon>
        <taxon>Streblomastix</taxon>
    </lineage>
</organism>
<feature type="compositionally biased region" description="Basic and acidic residues" evidence="8">
    <location>
        <begin position="82"/>
        <end position="105"/>
    </location>
</feature>
<dbReference type="PANTHER" id="PTHR11254">
    <property type="entry name" value="HECT DOMAIN UBIQUITIN-PROTEIN LIGASE"/>
    <property type="match status" value="1"/>
</dbReference>
<protein>
    <recommendedName>
        <fullName evidence="3">HECT-type E3 ubiquitin transferase</fullName>
        <ecNumber evidence="3">2.3.2.26</ecNumber>
    </recommendedName>
</protein>
<dbReference type="SMART" id="SM00119">
    <property type="entry name" value="HECTc"/>
    <property type="match status" value="1"/>
</dbReference>
<dbReference type="PANTHER" id="PTHR11254:SF444">
    <property type="entry name" value="HECT DOMAIN CONTAINING UBIQUITIN LIGASE"/>
    <property type="match status" value="1"/>
</dbReference>
<evidence type="ECO:0000256" key="6">
    <source>
        <dbReference type="PROSITE-ProRule" id="PRU00104"/>
    </source>
</evidence>
<evidence type="ECO:0000259" key="9">
    <source>
        <dbReference type="PROSITE" id="PS50237"/>
    </source>
</evidence>
<dbReference type="InterPro" id="IPR035983">
    <property type="entry name" value="Hect_E3_ubiquitin_ligase"/>
</dbReference>
<reference evidence="10 11" key="1">
    <citation type="submission" date="2019-03" db="EMBL/GenBank/DDBJ databases">
        <title>Single cell metagenomics reveals metabolic interactions within the superorganism composed of flagellate Streblomastix strix and complex community of Bacteroidetes bacteria on its surface.</title>
        <authorList>
            <person name="Treitli S.C."/>
            <person name="Kolisko M."/>
            <person name="Husnik F."/>
            <person name="Keeling P."/>
            <person name="Hampl V."/>
        </authorList>
    </citation>
    <scope>NUCLEOTIDE SEQUENCE [LARGE SCALE GENOMIC DNA]</scope>
    <source>
        <strain evidence="10">ST1C</strain>
    </source>
</reference>
<feature type="coiled-coil region" evidence="7">
    <location>
        <begin position="339"/>
        <end position="396"/>
    </location>
</feature>